<comment type="subcellular location">
    <subcellularLocation>
        <location evidence="1 7">Cell membrane</location>
        <topology evidence="1 7">Multi-pass membrane protein</topology>
    </subcellularLocation>
</comment>
<organism evidence="9 10">
    <name type="scientific">Parasphaerochaeta coccoides (strain ATCC BAA-1237 / DSM 17374 / SPN1)</name>
    <name type="common">Sphaerochaeta coccoides</name>
    <dbReference type="NCBI Taxonomy" id="760011"/>
    <lineage>
        <taxon>Bacteria</taxon>
        <taxon>Pseudomonadati</taxon>
        <taxon>Spirochaetota</taxon>
        <taxon>Spirochaetia</taxon>
        <taxon>Spirochaetales</taxon>
        <taxon>Sphaerochaetaceae</taxon>
        <taxon>Parasphaerochaeta</taxon>
    </lineage>
</organism>
<dbReference type="eggNOG" id="COG0395">
    <property type="taxonomic scope" value="Bacteria"/>
</dbReference>
<dbReference type="Proteomes" id="UP000007939">
    <property type="component" value="Chromosome"/>
</dbReference>
<keyword evidence="2 7" id="KW-0813">Transport</keyword>
<dbReference type="AlphaFoldDB" id="F4GHX8"/>
<gene>
    <name evidence="9" type="ordered locus">Spico_0867</name>
</gene>
<dbReference type="GO" id="GO:0005886">
    <property type="term" value="C:plasma membrane"/>
    <property type="evidence" value="ECO:0007669"/>
    <property type="project" value="UniProtKB-SubCell"/>
</dbReference>
<reference evidence="10" key="1">
    <citation type="submission" date="2011-04" db="EMBL/GenBank/DDBJ databases">
        <title>The complete genome of Spirochaeta coccoides DSM 17374.</title>
        <authorList>
            <person name="Lucas S."/>
            <person name="Copeland A."/>
            <person name="Lapidus A."/>
            <person name="Bruce D."/>
            <person name="Goodwin L."/>
            <person name="Pitluck S."/>
            <person name="Peters L."/>
            <person name="Kyrpides N."/>
            <person name="Mavromatis K."/>
            <person name="Pagani I."/>
            <person name="Ivanova N."/>
            <person name="Ovchinnikova G."/>
            <person name="Lu M."/>
            <person name="Detter J.C."/>
            <person name="Tapia R."/>
            <person name="Han C."/>
            <person name="Land M."/>
            <person name="Hauser L."/>
            <person name="Markowitz V."/>
            <person name="Cheng J.-F."/>
            <person name="Hugenholtz P."/>
            <person name="Woyke T."/>
            <person name="Wu D."/>
            <person name="Spring S."/>
            <person name="Schroeder M."/>
            <person name="Brambilla E."/>
            <person name="Klenk H.-P."/>
            <person name="Eisen J.A."/>
        </authorList>
    </citation>
    <scope>NUCLEOTIDE SEQUENCE [LARGE SCALE GENOMIC DNA]</scope>
    <source>
        <strain evidence="10">ATCC BAA-1237 / DSM 17374 / SPN1</strain>
    </source>
</reference>
<dbReference type="KEGG" id="scc:Spico_0867"/>
<dbReference type="STRING" id="760011.Spico_0867"/>
<dbReference type="SUPFAM" id="SSF161098">
    <property type="entry name" value="MetI-like"/>
    <property type="match status" value="1"/>
</dbReference>
<evidence type="ECO:0000313" key="10">
    <source>
        <dbReference type="Proteomes" id="UP000007939"/>
    </source>
</evidence>
<evidence type="ECO:0000256" key="3">
    <source>
        <dbReference type="ARBA" id="ARBA00022475"/>
    </source>
</evidence>
<keyword evidence="3" id="KW-1003">Cell membrane</keyword>
<dbReference type="Gene3D" id="1.10.3720.10">
    <property type="entry name" value="MetI-like"/>
    <property type="match status" value="1"/>
</dbReference>
<evidence type="ECO:0000259" key="8">
    <source>
        <dbReference type="PROSITE" id="PS50928"/>
    </source>
</evidence>
<dbReference type="EMBL" id="CP002659">
    <property type="protein sequence ID" value="AEC02091.1"/>
    <property type="molecule type" value="Genomic_DNA"/>
</dbReference>
<keyword evidence="10" id="KW-1185">Reference proteome</keyword>
<dbReference type="OrthoDB" id="9773467at2"/>
<keyword evidence="4 7" id="KW-0812">Transmembrane</keyword>
<keyword evidence="5 7" id="KW-1133">Transmembrane helix</keyword>
<dbReference type="PANTHER" id="PTHR43744">
    <property type="entry name" value="ABC TRANSPORTER PERMEASE PROTEIN MG189-RELATED-RELATED"/>
    <property type="match status" value="1"/>
</dbReference>
<dbReference type="GO" id="GO:0055085">
    <property type="term" value="P:transmembrane transport"/>
    <property type="evidence" value="ECO:0007669"/>
    <property type="project" value="InterPro"/>
</dbReference>
<feature type="transmembrane region" description="Helical" evidence="7">
    <location>
        <begin position="249"/>
        <end position="270"/>
    </location>
</feature>
<evidence type="ECO:0000256" key="5">
    <source>
        <dbReference type="ARBA" id="ARBA00022989"/>
    </source>
</evidence>
<sequence length="285" mass="32808">MDAHTKRIIKVNTEKFIFHAVVILLGFIMLYPILWMISNSFKTSAEIFGNSSLIPQSLRWDNYVRGWKFNNAITFGTFFKNSLFYTVVATFGAVMSSAIVAYGFARIPFKGRSFWYACMFVTLMLPYQVVMVPQFIIFHRIGWVNTFLPLIVPHFGGVGFFIFLMVQFIRQIPMELDNAAKIDGCNRPMIFSYVVFPLIKPSLITAVIFSFYWRWDDFLGPLLYLNRPRQFTVSLALRMFSDPQSSTDWPAIFSMGTLSLIPVVLVFIIFQKYIVEGMVTTGIKG</sequence>
<protein>
    <submittedName>
        <fullName evidence="9">Carbohydrate ABC transporter membrane protein 2, CUT1 family</fullName>
    </submittedName>
</protein>
<dbReference type="CDD" id="cd06261">
    <property type="entry name" value="TM_PBP2"/>
    <property type="match status" value="1"/>
</dbReference>
<evidence type="ECO:0000256" key="2">
    <source>
        <dbReference type="ARBA" id="ARBA00022448"/>
    </source>
</evidence>
<feature type="transmembrane region" description="Helical" evidence="7">
    <location>
        <begin position="114"/>
        <end position="138"/>
    </location>
</feature>
<dbReference type="PANTHER" id="PTHR43744:SF6">
    <property type="entry name" value="ABC TRANSPORTER PERMEASE PROTEIN YESQ-RELATED"/>
    <property type="match status" value="1"/>
</dbReference>
<dbReference type="Pfam" id="PF00528">
    <property type="entry name" value="BPD_transp_1"/>
    <property type="match status" value="1"/>
</dbReference>
<evidence type="ECO:0000256" key="1">
    <source>
        <dbReference type="ARBA" id="ARBA00004651"/>
    </source>
</evidence>
<feature type="transmembrane region" description="Helical" evidence="7">
    <location>
        <begin position="150"/>
        <end position="169"/>
    </location>
</feature>
<dbReference type="HOGENOM" id="CLU_016047_1_1_12"/>
<feature type="transmembrane region" description="Helical" evidence="7">
    <location>
        <begin position="190"/>
        <end position="213"/>
    </location>
</feature>
<evidence type="ECO:0000256" key="7">
    <source>
        <dbReference type="RuleBase" id="RU363032"/>
    </source>
</evidence>
<comment type="similarity">
    <text evidence="7">Belongs to the binding-protein-dependent transport system permease family.</text>
</comment>
<dbReference type="RefSeq" id="WP_013739487.1">
    <property type="nucleotide sequence ID" value="NC_015436.1"/>
</dbReference>
<evidence type="ECO:0000256" key="4">
    <source>
        <dbReference type="ARBA" id="ARBA00022692"/>
    </source>
</evidence>
<name>F4GHX8_PARC1</name>
<proteinExistence type="inferred from homology"/>
<dbReference type="PROSITE" id="PS50928">
    <property type="entry name" value="ABC_TM1"/>
    <property type="match status" value="1"/>
</dbReference>
<feature type="domain" description="ABC transmembrane type-1" evidence="8">
    <location>
        <begin position="79"/>
        <end position="270"/>
    </location>
</feature>
<dbReference type="InterPro" id="IPR035906">
    <property type="entry name" value="MetI-like_sf"/>
</dbReference>
<keyword evidence="6 7" id="KW-0472">Membrane</keyword>
<feature type="transmembrane region" description="Helical" evidence="7">
    <location>
        <begin position="16"/>
        <end position="37"/>
    </location>
</feature>
<dbReference type="InterPro" id="IPR000515">
    <property type="entry name" value="MetI-like"/>
</dbReference>
<feature type="transmembrane region" description="Helical" evidence="7">
    <location>
        <begin position="83"/>
        <end position="102"/>
    </location>
</feature>
<accession>F4GHX8</accession>
<evidence type="ECO:0000313" key="9">
    <source>
        <dbReference type="EMBL" id="AEC02091.1"/>
    </source>
</evidence>
<reference evidence="9 10" key="2">
    <citation type="journal article" date="2012" name="Stand. Genomic Sci.">
        <title>Complete genome sequence of the termite hindgut bacterium Spirochaeta coccoides type strain (SPN1(T)), reclassification in the genus Sphaerochaeta as Sphaerochaeta coccoides comb. nov. and emendations of the family Spirochaetaceae and the genus Sphaerochaeta.</title>
        <authorList>
            <person name="Abt B."/>
            <person name="Han C."/>
            <person name="Scheuner C."/>
            <person name="Lu M."/>
            <person name="Lapidus A."/>
            <person name="Nolan M."/>
            <person name="Lucas S."/>
            <person name="Hammon N."/>
            <person name="Deshpande S."/>
            <person name="Cheng J.F."/>
            <person name="Tapia R."/>
            <person name="Goodwin L.A."/>
            <person name="Pitluck S."/>
            <person name="Liolios K."/>
            <person name="Pagani I."/>
            <person name="Ivanova N."/>
            <person name="Mavromatis K."/>
            <person name="Mikhailova N."/>
            <person name="Huntemann M."/>
            <person name="Pati A."/>
            <person name="Chen A."/>
            <person name="Palaniappan K."/>
            <person name="Land M."/>
            <person name="Hauser L."/>
            <person name="Brambilla E.M."/>
            <person name="Rohde M."/>
            <person name="Spring S."/>
            <person name="Gronow S."/>
            <person name="Goker M."/>
            <person name="Woyke T."/>
            <person name="Bristow J."/>
            <person name="Eisen J.A."/>
            <person name="Markowitz V."/>
            <person name="Hugenholtz P."/>
            <person name="Kyrpides N.C."/>
            <person name="Klenk H.P."/>
            <person name="Detter J.C."/>
        </authorList>
    </citation>
    <scope>NUCLEOTIDE SEQUENCE [LARGE SCALE GENOMIC DNA]</scope>
    <source>
        <strain evidence="10">ATCC BAA-1237 / DSM 17374 / SPN1</strain>
    </source>
</reference>
<evidence type="ECO:0000256" key="6">
    <source>
        <dbReference type="ARBA" id="ARBA00023136"/>
    </source>
</evidence>